<dbReference type="EMBL" id="AP024237">
    <property type="protein sequence ID" value="BCO35038.1"/>
    <property type="molecule type" value="Genomic_DNA"/>
</dbReference>
<organism evidence="1 2">
    <name type="scientific">Mycobacterium heckeshornense</name>
    <dbReference type="NCBI Taxonomy" id="110505"/>
    <lineage>
        <taxon>Bacteria</taxon>
        <taxon>Bacillati</taxon>
        <taxon>Actinomycetota</taxon>
        <taxon>Actinomycetes</taxon>
        <taxon>Mycobacteriales</taxon>
        <taxon>Mycobacteriaceae</taxon>
        <taxon>Mycobacterium</taxon>
    </lineage>
</organism>
<evidence type="ECO:0000313" key="1">
    <source>
        <dbReference type="EMBL" id="BCO35038.1"/>
    </source>
</evidence>
<proteinExistence type="predicted"/>
<keyword evidence="2" id="KW-1185">Reference proteome</keyword>
<dbReference type="STRING" id="110505.ACT16_11830"/>
<sequence length="156" mass="17456">MVDGLRLVWDVKVLRTLALIDLAMTGLYLPMESVLFPKYFTERNEPTHDSRIAQGGPIVDGNEGMSLTHRHDDRVVSCIEAFRELTQSDRRQIQLGIGRASQEKVCGAVVVTRGSLSVQVDEKRRVDAQPERHCCSGGVCALRFIQARDDVVTYGR</sequence>
<evidence type="ECO:0000313" key="2">
    <source>
        <dbReference type="Proteomes" id="UP000595446"/>
    </source>
</evidence>
<dbReference type="Proteomes" id="UP000595446">
    <property type="component" value="Chromosome"/>
</dbReference>
<dbReference type="AlphaFoldDB" id="A0A2I3EPQ1"/>
<gene>
    <name evidence="1" type="ORF">MHEC_14710</name>
</gene>
<reference evidence="1 2" key="1">
    <citation type="submission" date="2020-12" db="EMBL/GenBank/DDBJ databases">
        <title>Complete genome sequence of Mycobacterium heckeshornense JCM 15655T, closely related to a pathogenic non-tuberculous mycobacterial species Mycobacterium xenopi.</title>
        <authorList>
            <person name="Yoshida M."/>
            <person name="Fukano H."/>
            <person name="Asakura T."/>
            <person name="Suzuki M."/>
            <person name="Hoshino Y."/>
        </authorList>
    </citation>
    <scope>NUCLEOTIDE SEQUENCE [LARGE SCALE GENOMIC DNA]</scope>
    <source>
        <strain evidence="1 2">JCM 15655</strain>
    </source>
</reference>
<protein>
    <submittedName>
        <fullName evidence="1">Uncharacterized protein</fullName>
    </submittedName>
</protein>
<name>A0A2I3EPQ1_9MYCO</name>
<accession>A0A2I3EPQ1</accession>